<dbReference type="NCBIfam" id="NF005395">
    <property type="entry name" value="PRK06940.1"/>
    <property type="match status" value="1"/>
</dbReference>
<organism evidence="2 3">
    <name type="scientific">Streptomyces daliensis</name>
    <dbReference type="NCBI Taxonomy" id="299421"/>
    <lineage>
        <taxon>Bacteria</taxon>
        <taxon>Bacillati</taxon>
        <taxon>Actinomycetota</taxon>
        <taxon>Actinomycetes</taxon>
        <taxon>Kitasatosporales</taxon>
        <taxon>Streptomycetaceae</taxon>
        <taxon>Streptomyces</taxon>
    </lineage>
</organism>
<dbReference type="InterPro" id="IPR002347">
    <property type="entry name" value="SDR_fam"/>
</dbReference>
<proteinExistence type="inferred from homology"/>
<name>A0A8T4IQ19_9ACTN</name>
<protein>
    <submittedName>
        <fullName evidence="2">SDR family oxidoreductase</fullName>
    </submittedName>
</protein>
<reference evidence="2" key="1">
    <citation type="submission" date="2021-04" db="EMBL/GenBank/DDBJ databases">
        <title>Sequencing of actinobacteria type strains.</title>
        <authorList>
            <person name="Nguyen G.-S."/>
            <person name="Wentzel A."/>
        </authorList>
    </citation>
    <scope>NUCLEOTIDE SEQUENCE</scope>
    <source>
        <strain evidence="2">DSM 42095</strain>
    </source>
</reference>
<dbReference type="GO" id="GO:0016616">
    <property type="term" value="F:oxidoreductase activity, acting on the CH-OH group of donors, NAD or NADP as acceptor"/>
    <property type="evidence" value="ECO:0007669"/>
    <property type="project" value="TreeGrafter"/>
</dbReference>
<evidence type="ECO:0000313" key="3">
    <source>
        <dbReference type="Proteomes" id="UP000675554"/>
    </source>
</evidence>
<accession>A0A8T4IQ19</accession>
<dbReference type="PRINTS" id="PR00081">
    <property type="entry name" value="GDHRDH"/>
</dbReference>
<comment type="similarity">
    <text evidence="1">Belongs to the short-chain dehydrogenases/reductases (SDR) family.</text>
</comment>
<dbReference type="AlphaFoldDB" id="A0A8T4IQ19"/>
<dbReference type="InterPro" id="IPR036291">
    <property type="entry name" value="NAD(P)-bd_dom_sf"/>
</dbReference>
<dbReference type="PANTHER" id="PTHR42760">
    <property type="entry name" value="SHORT-CHAIN DEHYDROGENASES/REDUCTASES FAMILY MEMBER"/>
    <property type="match status" value="1"/>
</dbReference>
<dbReference type="EMBL" id="JAGSMN010000002">
    <property type="protein sequence ID" value="MBR7671494.1"/>
    <property type="molecule type" value="Genomic_DNA"/>
</dbReference>
<evidence type="ECO:0000256" key="1">
    <source>
        <dbReference type="ARBA" id="ARBA00006484"/>
    </source>
</evidence>
<dbReference type="Proteomes" id="UP000675554">
    <property type="component" value="Unassembled WGS sequence"/>
</dbReference>
<dbReference type="SUPFAM" id="SSF51735">
    <property type="entry name" value="NAD(P)-binding Rossmann-fold domains"/>
    <property type="match status" value="1"/>
</dbReference>
<keyword evidence="3" id="KW-1185">Reference proteome</keyword>
<evidence type="ECO:0000313" key="2">
    <source>
        <dbReference type="EMBL" id="MBR7671494.1"/>
    </source>
</evidence>
<dbReference type="Pfam" id="PF13561">
    <property type="entry name" value="adh_short_C2"/>
    <property type="match status" value="1"/>
</dbReference>
<comment type="caution">
    <text evidence="2">The sequence shown here is derived from an EMBL/GenBank/DDBJ whole genome shotgun (WGS) entry which is preliminary data.</text>
</comment>
<gene>
    <name evidence="2" type="ORF">KDA82_00265</name>
</gene>
<sequence length="278" mass="28516">MSRSTLVVIGAGGMGQAVARRIGSRHRLLLADHDTVALDAAAERLRAEGYEVATQPVDVSSREAVHALAERAAALGPVTRLVHTAGLSPVQADVRAVLAVDLLGVALVVEEFTEVVQPGGAGVVIASMAGYNYTAALSPEQETALATTPADELLGLPFAAEDTFAHSGAAYSFAKRANQLRMRHASVTWGARGARINSVSPGIIATPMGQAELDNSSSGRYMRAALEGSNAGRLGTPEDIAHAVDFLLGPAAGFISGTDLLVDGGVTAATQAGHIAFT</sequence>
<dbReference type="Pfam" id="PF00106">
    <property type="entry name" value="adh_short"/>
    <property type="match status" value="1"/>
</dbReference>
<dbReference type="Gene3D" id="3.40.50.720">
    <property type="entry name" value="NAD(P)-binding Rossmann-like Domain"/>
    <property type="match status" value="1"/>
</dbReference>